<keyword evidence="2 10" id="KW-0963">Cytoplasm</keyword>
<keyword evidence="6 10" id="KW-0368">Histidine biosynthesis</keyword>
<dbReference type="HAMAP" id="MF_00278">
    <property type="entry name" value="HisH"/>
    <property type="match status" value="1"/>
</dbReference>
<comment type="subunit">
    <text evidence="10">Heterodimer of HisH and HisF.</text>
</comment>
<dbReference type="GO" id="GO:0005737">
    <property type="term" value="C:cytoplasm"/>
    <property type="evidence" value="ECO:0007669"/>
    <property type="project" value="UniProtKB-SubCell"/>
</dbReference>
<feature type="active site" evidence="10 11">
    <location>
        <position position="205"/>
    </location>
</feature>
<dbReference type="UniPathway" id="UPA00031">
    <property type="reaction ID" value="UER00010"/>
</dbReference>
<dbReference type="InterPro" id="IPR017926">
    <property type="entry name" value="GATASE"/>
</dbReference>
<protein>
    <recommendedName>
        <fullName evidence="10">Imidazole glycerol phosphate synthase subunit HisH</fullName>
        <ecNumber evidence="10">4.3.2.10</ecNumber>
    </recommendedName>
    <alternativeName>
        <fullName evidence="10">IGP synthase glutaminase subunit</fullName>
        <ecNumber evidence="10">3.5.1.2</ecNumber>
    </alternativeName>
    <alternativeName>
        <fullName evidence="10">IGP synthase subunit HisH</fullName>
    </alternativeName>
    <alternativeName>
        <fullName evidence="10">ImGP synthase subunit HisH</fullName>
        <shortName evidence="10">IGPS subunit HisH</shortName>
    </alternativeName>
</protein>
<comment type="catalytic activity">
    <reaction evidence="9 10">
        <text>L-glutamine + H2O = L-glutamate + NH4(+)</text>
        <dbReference type="Rhea" id="RHEA:15889"/>
        <dbReference type="ChEBI" id="CHEBI:15377"/>
        <dbReference type="ChEBI" id="CHEBI:28938"/>
        <dbReference type="ChEBI" id="CHEBI:29985"/>
        <dbReference type="ChEBI" id="CHEBI:58359"/>
        <dbReference type="EC" id="3.5.1.2"/>
    </reaction>
</comment>
<evidence type="ECO:0000256" key="3">
    <source>
        <dbReference type="ARBA" id="ARBA00022605"/>
    </source>
</evidence>
<organism evidence="13 14">
    <name type="scientific">Tibeticola sediminis</name>
    <dbReference type="NCBI Taxonomy" id="1917811"/>
    <lineage>
        <taxon>Bacteria</taxon>
        <taxon>Pseudomonadati</taxon>
        <taxon>Pseudomonadota</taxon>
        <taxon>Betaproteobacteria</taxon>
        <taxon>Burkholderiales</taxon>
        <taxon>Comamonadaceae</taxon>
        <taxon>Tibeticola</taxon>
    </lineage>
</organism>
<proteinExistence type="inferred from homology"/>
<evidence type="ECO:0000256" key="9">
    <source>
        <dbReference type="ARBA" id="ARBA00049534"/>
    </source>
</evidence>
<evidence type="ECO:0000256" key="1">
    <source>
        <dbReference type="ARBA" id="ARBA00005091"/>
    </source>
</evidence>
<keyword evidence="5 10" id="KW-0315">Glutamine amidotransferase</keyword>
<evidence type="ECO:0000256" key="4">
    <source>
        <dbReference type="ARBA" id="ARBA00022801"/>
    </source>
</evidence>
<keyword evidence="14" id="KW-1185">Reference proteome</keyword>
<dbReference type="EC" id="3.5.1.2" evidence="10"/>
<evidence type="ECO:0000256" key="10">
    <source>
        <dbReference type="HAMAP-Rule" id="MF_00278"/>
    </source>
</evidence>
<evidence type="ECO:0000313" key="14">
    <source>
        <dbReference type="Proteomes" id="UP000272193"/>
    </source>
</evidence>
<dbReference type="GO" id="GO:0000105">
    <property type="term" value="P:L-histidine biosynthetic process"/>
    <property type="evidence" value="ECO:0007669"/>
    <property type="project" value="UniProtKB-UniRule"/>
</dbReference>
<evidence type="ECO:0000256" key="5">
    <source>
        <dbReference type="ARBA" id="ARBA00022962"/>
    </source>
</evidence>
<feature type="active site" description="Nucleophile" evidence="10 11">
    <location>
        <position position="88"/>
    </location>
</feature>
<dbReference type="InterPro" id="IPR010139">
    <property type="entry name" value="Imidazole-glycPsynth_HisH"/>
</dbReference>
<reference evidence="13 14" key="1">
    <citation type="submission" date="2018-11" db="EMBL/GenBank/DDBJ databases">
        <title>Genomic Encyclopedia of Type Strains, Phase IV (KMG-IV): sequencing the most valuable type-strain genomes for metagenomic binning, comparative biology and taxonomic classification.</title>
        <authorList>
            <person name="Goeker M."/>
        </authorList>
    </citation>
    <scope>NUCLEOTIDE SEQUENCE [LARGE SCALE GENOMIC DNA]</scope>
    <source>
        <strain evidence="13 14">DSM 101684</strain>
    </source>
</reference>
<evidence type="ECO:0000256" key="6">
    <source>
        <dbReference type="ARBA" id="ARBA00023102"/>
    </source>
</evidence>
<dbReference type="Proteomes" id="UP000272193">
    <property type="component" value="Unassembled WGS sequence"/>
</dbReference>
<comment type="pathway">
    <text evidence="1 10">Amino-acid biosynthesis; L-histidine biosynthesis; L-histidine from 5-phospho-alpha-D-ribose 1-diphosphate: step 5/9.</text>
</comment>
<dbReference type="Pfam" id="PF00117">
    <property type="entry name" value="GATase"/>
    <property type="match status" value="1"/>
</dbReference>
<gene>
    <name evidence="10" type="primary">hisH</name>
    <name evidence="13" type="ORF">EDC62_1401</name>
</gene>
<comment type="caution">
    <text evidence="13">The sequence shown here is derived from an EMBL/GenBank/DDBJ whole genome shotgun (WGS) entry which is preliminary data.</text>
</comment>
<keyword evidence="4 10" id="KW-0378">Hydrolase</keyword>
<keyword evidence="7 10" id="KW-0456">Lyase</keyword>
<dbReference type="CDD" id="cd01748">
    <property type="entry name" value="GATase1_IGP_Synthase"/>
    <property type="match status" value="1"/>
</dbReference>
<keyword evidence="3 10" id="KW-0028">Amino-acid biosynthesis</keyword>
<feature type="domain" description="Glutamine amidotransferase" evidence="12">
    <location>
        <begin position="10"/>
        <end position="219"/>
    </location>
</feature>
<comment type="catalytic activity">
    <reaction evidence="8 10">
        <text>5-[(5-phospho-1-deoxy-D-ribulos-1-ylimino)methylamino]-1-(5-phospho-beta-D-ribosyl)imidazole-4-carboxamide + L-glutamine = D-erythro-1-(imidazol-4-yl)glycerol 3-phosphate + 5-amino-1-(5-phospho-beta-D-ribosyl)imidazole-4-carboxamide + L-glutamate + H(+)</text>
        <dbReference type="Rhea" id="RHEA:24793"/>
        <dbReference type="ChEBI" id="CHEBI:15378"/>
        <dbReference type="ChEBI" id="CHEBI:29985"/>
        <dbReference type="ChEBI" id="CHEBI:58278"/>
        <dbReference type="ChEBI" id="CHEBI:58359"/>
        <dbReference type="ChEBI" id="CHEBI:58475"/>
        <dbReference type="ChEBI" id="CHEBI:58525"/>
        <dbReference type="EC" id="4.3.2.10"/>
    </reaction>
</comment>
<feature type="active site" evidence="10 11">
    <location>
        <position position="203"/>
    </location>
</feature>
<dbReference type="GO" id="GO:0000107">
    <property type="term" value="F:imidazoleglycerol-phosphate synthase activity"/>
    <property type="evidence" value="ECO:0007669"/>
    <property type="project" value="UniProtKB-UniRule"/>
</dbReference>
<evidence type="ECO:0000259" key="12">
    <source>
        <dbReference type="Pfam" id="PF00117"/>
    </source>
</evidence>
<dbReference type="OrthoDB" id="9807137at2"/>
<sequence length="223" mass="23806">MKKIVNTVAVVDYGMGNLRSVAQAVLHAAADSGVNVIITAEPAQVRAASRVVLPGQGAMPDCMRELRASGLLEPVLEAAASKPLFGVCVGMQMLLDHSAEGPAGVGTPGLGVIGGEVVRFDLAGRTQADGSRYKVPQMGWNQVFATQPRHALWSGVPDGSWFYFVHSFYARPSDARHTAGEADYGGRFTAAVARDNIFATQFHPEKSAAQGLALYRNFLHWNP</sequence>
<evidence type="ECO:0000256" key="2">
    <source>
        <dbReference type="ARBA" id="ARBA00022490"/>
    </source>
</evidence>
<evidence type="ECO:0000256" key="7">
    <source>
        <dbReference type="ARBA" id="ARBA00023239"/>
    </source>
</evidence>
<dbReference type="GO" id="GO:0016829">
    <property type="term" value="F:lyase activity"/>
    <property type="evidence" value="ECO:0007669"/>
    <property type="project" value="UniProtKB-KW"/>
</dbReference>
<name>A0A3N4UAL0_9BURK</name>
<comment type="function">
    <text evidence="10">IGPS catalyzes the conversion of PRFAR and glutamine to IGP, AICAR and glutamate. The HisH subunit catalyzes the hydrolysis of glutamine to glutamate and ammonia as part of the synthesis of IGP and AICAR. The resulting ammonia molecule is channeled to the active site of HisF.</text>
</comment>
<accession>A0A3N4UAL0</accession>
<dbReference type="EC" id="4.3.2.10" evidence="10"/>
<dbReference type="NCBIfam" id="TIGR01855">
    <property type="entry name" value="IMP_synth_hisH"/>
    <property type="match status" value="1"/>
</dbReference>
<dbReference type="RefSeq" id="WP_124222082.1">
    <property type="nucleotide sequence ID" value="NZ_RKQL01000003.1"/>
</dbReference>
<dbReference type="PANTHER" id="PTHR42701">
    <property type="entry name" value="IMIDAZOLE GLYCEROL PHOSPHATE SYNTHASE SUBUNIT HISH"/>
    <property type="match status" value="1"/>
</dbReference>
<evidence type="ECO:0000256" key="8">
    <source>
        <dbReference type="ARBA" id="ARBA00047838"/>
    </source>
</evidence>
<dbReference type="PIRSF" id="PIRSF000495">
    <property type="entry name" value="Amidotransf_hisH"/>
    <property type="match status" value="1"/>
</dbReference>
<dbReference type="AlphaFoldDB" id="A0A3N4UAL0"/>
<evidence type="ECO:0000313" key="13">
    <source>
        <dbReference type="EMBL" id="RPE67522.1"/>
    </source>
</evidence>
<dbReference type="Gene3D" id="3.40.50.880">
    <property type="match status" value="1"/>
</dbReference>
<dbReference type="PROSITE" id="PS51273">
    <property type="entry name" value="GATASE_TYPE_1"/>
    <property type="match status" value="1"/>
</dbReference>
<comment type="subcellular location">
    <subcellularLocation>
        <location evidence="10">Cytoplasm</location>
    </subcellularLocation>
</comment>
<dbReference type="InterPro" id="IPR029062">
    <property type="entry name" value="Class_I_gatase-like"/>
</dbReference>
<evidence type="ECO:0000256" key="11">
    <source>
        <dbReference type="PIRSR" id="PIRSR000495-1"/>
    </source>
</evidence>
<dbReference type="PANTHER" id="PTHR42701:SF2">
    <property type="entry name" value="IMIDAZOLE GLYCEROL PHOSPHATE SYNTHASE SUBUNIT HISH 1"/>
    <property type="match status" value="1"/>
</dbReference>
<dbReference type="GO" id="GO:0004359">
    <property type="term" value="F:glutaminase activity"/>
    <property type="evidence" value="ECO:0007669"/>
    <property type="project" value="UniProtKB-EC"/>
</dbReference>
<dbReference type="SUPFAM" id="SSF52317">
    <property type="entry name" value="Class I glutamine amidotransferase-like"/>
    <property type="match status" value="1"/>
</dbReference>
<dbReference type="EMBL" id="RKQL01000003">
    <property type="protein sequence ID" value="RPE67522.1"/>
    <property type="molecule type" value="Genomic_DNA"/>
</dbReference>